<keyword evidence="1" id="KW-0812">Transmembrane</keyword>
<dbReference type="EMBL" id="CP045644">
    <property type="protein sequence ID" value="QFZ84554.1"/>
    <property type="molecule type" value="Genomic_DNA"/>
</dbReference>
<keyword evidence="1" id="KW-0472">Membrane</keyword>
<dbReference type="AlphaFoldDB" id="A0A5Q0M7K0"/>
<evidence type="ECO:0000313" key="3">
    <source>
        <dbReference type="Proteomes" id="UP000326780"/>
    </source>
</evidence>
<gene>
    <name evidence="2" type="ORF">GFK26_18165</name>
</gene>
<feature type="transmembrane region" description="Helical" evidence="1">
    <location>
        <begin position="63"/>
        <end position="96"/>
    </location>
</feature>
<keyword evidence="1" id="KW-1133">Transmembrane helix</keyword>
<proteinExistence type="predicted"/>
<name>A0A5Q0M7K0_VARPD</name>
<accession>A0A5Q0M7K0</accession>
<reference evidence="2 3" key="1">
    <citation type="submission" date="2019-10" db="EMBL/GenBank/DDBJ databases">
        <title>Complete genome sequence of Variovorax paradoxus 5C-2.</title>
        <authorList>
            <person name="Gogoleva N.E."/>
            <person name="Balkin A.S."/>
        </authorList>
    </citation>
    <scope>NUCLEOTIDE SEQUENCE [LARGE SCALE GENOMIC DNA]</scope>
    <source>
        <strain evidence="2 3">5C-2</strain>
    </source>
</reference>
<evidence type="ECO:0000313" key="2">
    <source>
        <dbReference type="EMBL" id="QFZ84554.1"/>
    </source>
</evidence>
<protein>
    <submittedName>
        <fullName evidence="2">Uncharacterized protein</fullName>
    </submittedName>
</protein>
<sequence length="141" mass="15487">MKGTIIPQIEASRFRVNMDMAPRTWDCRPYQLILHRNPSLLNSVWLGTVTNFLNTPSRLFHEVVLAFLMGGNLGFALLSLFVLVPVSAIAFFLAGLCGRVHCLPLPSEVIAVARHSTKEELFADGVAGDLALVKSDWTPAP</sequence>
<evidence type="ECO:0000256" key="1">
    <source>
        <dbReference type="SAM" id="Phobius"/>
    </source>
</evidence>
<dbReference type="Proteomes" id="UP000326780">
    <property type="component" value="Chromosome"/>
</dbReference>
<dbReference type="RefSeq" id="WP_153283173.1">
    <property type="nucleotide sequence ID" value="NZ_CP045644.1"/>
</dbReference>
<organism evidence="2 3">
    <name type="scientific">Variovorax paradoxus</name>
    <dbReference type="NCBI Taxonomy" id="34073"/>
    <lineage>
        <taxon>Bacteria</taxon>
        <taxon>Pseudomonadati</taxon>
        <taxon>Pseudomonadota</taxon>
        <taxon>Betaproteobacteria</taxon>
        <taxon>Burkholderiales</taxon>
        <taxon>Comamonadaceae</taxon>
        <taxon>Variovorax</taxon>
    </lineage>
</organism>